<reference evidence="2" key="1">
    <citation type="submission" date="2015-11" db="EMBL/GenBank/DDBJ databases">
        <authorList>
            <consortium name="International Coturnix japonica Genome Analysis Consortium"/>
            <person name="Warren W."/>
            <person name="Burt D.W."/>
            <person name="Antin P.B."/>
            <person name="Lanford R."/>
            <person name="Gros J."/>
            <person name="Wilson R.K."/>
        </authorList>
    </citation>
    <scope>NUCLEOTIDE SEQUENCE [LARGE SCALE GENOMIC DNA]</scope>
</reference>
<reference evidence="2" key="2">
    <citation type="submission" date="2025-08" db="UniProtKB">
        <authorList>
            <consortium name="Ensembl"/>
        </authorList>
    </citation>
    <scope>IDENTIFICATION</scope>
</reference>
<evidence type="ECO:0000313" key="2">
    <source>
        <dbReference type="Ensembl" id="ENSCJPP00005019740.1"/>
    </source>
</evidence>
<protein>
    <submittedName>
        <fullName evidence="2">Uncharacterized protein</fullName>
    </submittedName>
</protein>
<dbReference type="GeneTree" id="ENSGT00960000190327"/>
<dbReference type="Pfam" id="PF15667">
    <property type="entry name" value="CMIP6"/>
    <property type="match status" value="1"/>
</dbReference>
<keyword evidence="3" id="KW-1185">Reference proteome</keyword>
<dbReference type="AlphaFoldDB" id="A0A8C2TYJ5"/>
<organism evidence="2 3">
    <name type="scientific">Coturnix japonica</name>
    <name type="common">Japanese quail</name>
    <name type="synonym">Coturnix coturnix japonica</name>
    <dbReference type="NCBI Taxonomy" id="93934"/>
    <lineage>
        <taxon>Eukaryota</taxon>
        <taxon>Metazoa</taxon>
        <taxon>Chordata</taxon>
        <taxon>Craniata</taxon>
        <taxon>Vertebrata</taxon>
        <taxon>Euteleostomi</taxon>
        <taxon>Archelosauria</taxon>
        <taxon>Archosauria</taxon>
        <taxon>Dinosauria</taxon>
        <taxon>Saurischia</taxon>
        <taxon>Theropoda</taxon>
        <taxon>Coelurosauria</taxon>
        <taxon>Aves</taxon>
        <taxon>Neognathae</taxon>
        <taxon>Galloanserae</taxon>
        <taxon>Galliformes</taxon>
        <taxon>Phasianidae</taxon>
        <taxon>Perdicinae</taxon>
        <taxon>Coturnix</taxon>
    </lineage>
</organism>
<dbReference type="InterPro" id="IPR031365">
    <property type="entry name" value="CMIP6"/>
</dbReference>
<feature type="region of interest" description="Disordered" evidence="1">
    <location>
        <begin position="1"/>
        <end position="40"/>
    </location>
</feature>
<reference evidence="2" key="3">
    <citation type="submission" date="2025-09" db="UniProtKB">
        <authorList>
            <consortium name="Ensembl"/>
        </authorList>
    </citation>
    <scope>IDENTIFICATION</scope>
</reference>
<proteinExistence type="predicted"/>
<dbReference type="Proteomes" id="UP000694412">
    <property type="component" value="Chromosome 3"/>
</dbReference>
<sequence>LCSPGSENHLSKPDVRETAKAEPRIPVRGHESSGISQTTEVDVCPAGEEPFAVQRPSVDGFPTVHKNMQTLIAPSTTETKTA</sequence>
<evidence type="ECO:0000256" key="1">
    <source>
        <dbReference type="SAM" id="MobiDB-lite"/>
    </source>
</evidence>
<evidence type="ECO:0000313" key="3">
    <source>
        <dbReference type="Proteomes" id="UP000694412"/>
    </source>
</evidence>
<dbReference type="Ensembl" id="ENSCJPT00005027297.1">
    <property type="protein sequence ID" value="ENSCJPP00005019740.1"/>
    <property type="gene ID" value="ENSCJPG00005015972.1"/>
</dbReference>
<accession>A0A8C2TYJ5</accession>
<name>A0A8C2TYJ5_COTJA</name>
<feature type="compositionally biased region" description="Basic and acidic residues" evidence="1">
    <location>
        <begin position="9"/>
        <end position="31"/>
    </location>
</feature>